<dbReference type="SUPFAM" id="SSF49265">
    <property type="entry name" value="Fibronectin type III"/>
    <property type="match status" value="1"/>
</dbReference>
<dbReference type="PROSITE" id="PS50853">
    <property type="entry name" value="FN3"/>
    <property type="match status" value="1"/>
</dbReference>
<evidence type="ECO:0000313" key="4">
    <source>
        <dbReference type="Proteomes" id="UP001302494"/>
    </source>
</evidence>
<organism evidence="3 4">
    <name type="scientific">Candidatus Nitrospira neomarina</name>
    <dbReference type="NCBI Taxonomy" id="3020899"/>
    <lineage>
        <taxon>Bacteria</taxon>
        <taxon>Pseudomonadati</taxon>
        <taxon>Nitrospirota</taxon>
        <taxon>Nitrospiria</taxon>
        <taxon>Nitrospirales</taxon>
        <taxon>Nitrospiraceae</taxon>
        <taxon>Nitrospira</taxon>
    </lineage>
</organism>
<dbReference type="InterPro" id="IPR003961">
    <property type="entry name" value="FN3_dom"/>
</dbReference>
<accession>A0AA96GRH4</accession>
<keyword evidence="4" id="KW-1185">Reference proteome</keyword>
<feature type="domain" description="Fibronectin type-III" evidence="2">
    <location>
        <begin position="1"/>
        <end position="84"/>
    </location>
</feature>
<reference evidence="3 4" key="1">
    <citation type="submission" date="2023-01" db="EMBL/GenBank/DDBJ databases">
        <title>Cultivation and genomic characterization of new, ubiquitous marine nitrite-oxidizing bacteria from the Nitrospirales.</title>
        <authorList>
            <person name="Mueller A.J."/>
            <person name="Daebeler A."/>
            <person name="Herbold C.W."/>
            <person name="Kirkegaard R.H."/>
            <person name="Daims H."/>
        </authorList>
    </citation>
    <scope>NUCLEOTIDE SEQUENCE [LARGE SCALE GENOMIC DNA]</scope>
    <source>
        <strain evidence="3 4">DK</strain>
    </source>
</reference>
<dbReference type="Pfam" id="PF17957">
    <property type="entry name" value="Big_7"/>
    <property type="match status" value="2"/>
</dbReference>
<dbReference type="Proteomes" id="UP001302494">
    <property type="component" value="Chromosome"/>
</dbReference>
<dbReference type="RefSeq" id="WP_312748788.1">
    <property type="nucleotide sequence ID" value="NZ_CP116968.1"/>
</dbReference>
<dbReference type="AlphaFoldDB" id="A0AA96GRH4"/>
<dbReference type="InterPro" id="IPR013783">
    <property type="entry name" value="Ig-like_fold"/>
</dbReference>
<dbReference type="KEGG" id="nneo:PQG83_09445"/>
<name>A0AA96GRH4_9BACT</name>
<evidence type="ECO:0000313" key="3">
    <source>
        <dbReference type="EMBL" id="WNM63963.1"/>
    </source>
</evidence>
<sequence length="724" mass="74128">MTWDKNSESDLAGYKIYKRTLPSQDFGQPIFSGMPSNPSSPATTVSGLNGGTTYGFIATAFDTAGNESAPSTEKQITLTTTAPPPPSSTLSISNLTVASGKAYVVPTSGLQAGGTVYIDRAYTFTTVPALVQGASYIRTANDDKAATNASFLSFTVNQPVSVYVAHGDRITSKPSWLNTFTDTGTNLVTSDATLSLFVRSFPAGTITLGGNASGGCCSMYSVIVKPEAGSGTSADTTPPTVTLTTPSAGTVSGTVTVSASASDNTGVAGVQFRLQGANLGAEDTTNPYSTSWNTTTVPNGSYTLTAVARDAAGNTTTSASRTVTVSNSTTPPPPPPTSTLNISNLTVASGKAYVVPTSGLQAGGTVYIDRAYTFTTVPALVQGASYIRTANDDKAATNASFLSFTVNQPVSVYVAHGDRITSKPSWLNTFTDTGTNLVTSDATLSLFVRSFPAGTITLGGNASGGCCSMYSVIVKPEAGSGTSADTTPPTVTLTTPSAGTVSGTVTVSASASDNTGVAGVQFRLQGANLGAEDTTNPYSTSWNTTTVPNGSYTLSAIARDAAGNTTTAAPRTVTVSNTSTPPPSSELSISNLTVASGKTYVVPTSGLQAGGTVYIDRAYTFTTVPTSVQGARYIRTANDDKTATSTSFFSFTVNQPVSVFVGYDVRITMKPSWLSTFSDTGTNLVTSDTTLRLFVRSFPAGTITLGGNAKGSGSGSMYSVIVKP</sequence>
<feature type="region of interest" description="Disordered" evidence="1">
    <location>
        <begin position="314"/>
        <end position="338"/>
    </location>
</feature>
<evidence type="ECO:0000259" key="2">
    <source>
        <dbReference type="PROSITE" id="PS50853"/>
    </source>
</evidence>
<dbReference type="EMBL" id="CP116968">
    <property type="protein sequence ID" value="WNM63963.1"/>
    <property type="molecule type" value="Genomic_DNA"/>
</dbReference>
<gene>
    <name evidence="3" type="ORF">PQG83_09445</name>
</gene>
<dbReference type="InterPro" id="IPR036116">
    <property type="entry name" value="FN3_sf"/>
</dbReference>
<feature type="compositionally biased region" description="Low complexity" evidence="1">
    <location>
        <begin position="314"/>
        <end position="329"/>
    </location>
</feature>
<evidence type="ECO:0000256" key="1">
    <source>
        <dbReference type="SAM" id="MobiDB-lite"/>
    </source>
</evidence>
<protein>
    <submittedName>
        <fullName evidence="3">Ig-like domain-containing protein</fullName>
    </submittedName>
</protein>
<dbReference type="Gene3D" id="2.60.40.10">
    <property type="entry name" value="Immunoglobulins"/>
    <property type="match status" value="3"/>
</dbReference>
<proteinExistence type="predicted"/>